<feature type="repeat" description="PPR" evidence="2">
    <location>
        <begin position="484"/>
        <end position="518"/>
    </location>
</feature>
<dbReference type="NCBIfam" id="TIGR00756">
    <property type="entry name" value="PPR"/>
    <property type="match status" value="6"/>
</dbReference>
<evidence type="ECO:0000256" key="1">
    <source>
        <dbReference type="ARBA" id="ARBA00022737"/>
    </source>
</evidence>
<feature type="repeat" description="PPR" evidence="2">
    <location>
        <begin position="194"/>
        <end position="228"/>
    </location>
</feature>
<name>A0AAP0BS59_9ASPA</name>
<evidence type="ECO:0000313" key="5">
    <source>
        <dbReference type="Proteomes" id="UP001418222"/>
    </source>
</evidence>
<feature type="repeat" description="PPR" evidence="2">
    <location>
        <begin position="449"/>
        <end position="483"/>
    </location>
</feature>
<dbReference type="Pfam" id="PF13041">
    <property type="entry name" value="PPR_2"/>
    <property type="match status" value="1"/>
</dbReference>
<evidence type="ECO:0000256" key="3">
    <source>
        <dbReference type="SAM" id="MobiDB-lite"/>
    </source>
</evidence>
<dbReference type="InterPro" id="IPR002885">
    <property type="entry name" value="PPR_rpt"/>
</dbReference>
<dbReference type="Gene3D" id="1.25.40.10">
    <property type="entry name" value="Tetratricopeptide repeat domain"/>
    <property type="match status" value="4"/>
</dbReference>
<dbReference type="PANTHER" id="PTHR47937:SF2">
    <property type="entry name" value="PENTATRICOPEPTIDE (PPR) REPEAT-CONTAINING PROTEIN, PF01535'-RELATED"/>
    <property type="match status" value="1"/>
</dbReference>
<dbReference type="PANTHER" id="PTHR47937">
    <property type="entry name" value="PLASTID TRANSCRIPTIONALLY ACTIVE CHROMOSOME 2-LIKE PROTEIN"/>
    <property type="match status" value="1"/>
</dbReference>
<feature type="repeat" description="PPR" evidence="2">
    <location>
        <begin position="158"/>
        <end position="192"/>
    </location>
</feature>
<keyword evidence="5" id="KW-1185">Reference proteome</keyword>
<dbReference type="Pfam" id="PF12854">
    <property type="entry name" value="PPR_1"/>
    <property type="match status" value="2"/>
</dbReference>
<feature type="repeat" description="PPR" evidence="2">
    <location>
        <begin position="374"/>
        <end position="408"/>
    </location>
</feature>
<dbReference type="InterPro" id="IPR011990">
    <property type="entry name" value="TPR-like_helical_dom_sf"/>
</dbReference>
<accession>A0AAP0BS59</accession>
<sequence length="586" mass="64818">MSFYRHLFLCSASGKSTISVEPWSAALYCHARCFGFSSLEEAAAERRRRKRQLRIEPPTRRDSGAIRPARDPNAARLPDSTASLVGPRLSLHNRIQTLIRAGNLDAASAQARHALFSPIRPTVFTCNAVMSSILRARRFDDVFALFHFFFSQQNIIPNIVSHNILISAHCDAGQVDKALLVYRQILLTAPFPASIFTYRYLTKGLVDSGRIADAVSLLREMINRGHSTDALVYDTIIAGFIHLNNMEMAIEFFNELREQCPVYDGVVHATLMEGYWKLGMDKEAMDCYQSLLDLRFRMHPATCNVLLETLLKHGKAADAQNLFDQMLDEHKPPVFMGINADTYNIMINHCFKEGKFAEAIEVFHSTGVKPLPKDIARYKFIIEKLCANGLVEDAVKLFDELLSQSLEPDAATYSFFADAYFSDDDDRIEDAVVFFYKMVSGGEAALKAAGAFCHQILNGLVNSGCMSQAMDVFGKMKEAGMTPNAANYEVLIAGLCKEGNLDGARALFEEMMKCGFLAGLELQSFISESFQRAGRGQEISFLSASSTPSQATSAHWVAGEVVPQTTSGQQVAGRVFGPSPDLQAVA</sequence>
<dbReference type="SUPFAM" id="SSF81901">
    <property type="entry name" value="HCP-like"/>
    <property type="match status" value="1"/>
</dbReference>
<protein>
    <submittedName>
        <fullName evidence="4">Pentatricopeptide repeat-containing protein</fullName>
    </submittedName>
</protein>
<reference evidence="4 5" key="1">
    <citation type="journal article" date="2022" name="Nat. Plants">
        <title>Genomes of leafy and leafless Platanthera orchids illuminate the evolution of mycoheterotrophy.</title>
        <authorList>
            <person name="Li M.H."/>
            <person name="Liu K.W."/>
            <person name="Li Z."/>
            <person name="Lu H.C."/>
            <person name="Ye Q.L."/>
            <person name="Zhang D."/>
            <person name="Wang J.Y."/>
            <person name="Li Y.F."/>
            <person name="Zhong Z.M."/>
            <person name="Liu X."/>
            <person name="Yu X."/>
            <person name="Liu D.K."/>
            <person name="Tu X.D."/>
            <person name="Liu B."/>
            <person name="Hao Y."/>
            <person name="Liao X.Y."/>
            <person name="Jiang Y.T."/>
            <person name="Sun W.H."/>
            <person name="Chen J."/>
            <person name="Chen Y.Q."/>
            <person name="Ai Y."/>
            <person name="Zhai J.W."/>
            <person name="Wu S.S."/>
            <person name="Zhou Z."/>
            <person name="Hsiao Y.Y."/>
            <person name="Wu W.L."/>
            <person name="Chen Y.Y."/>
            <person name="Lin Y.F."/>
            <person name="Hsu J.L."/>
            <person name="Li C.Y."/>
            <person name="Wang Z.W."/>
            <person name="Zhao X."/>
            <person name="Zhong W.Y."/>
            <person name="Ma X.K."/>
            <person name="Ma L."/>
            <person name="Huang J."/>
            <person name="Chen G.Z."/>
            <person name="Huang M.Z."/>
            <person name="Huang L."/>
            <person name="Peng D.H."/>
            <person name="Luo Y.B."/>
            <person name="Zou S.Q."/>
            <person name="Chen S.P."/>
            <person name="Lan S."/>
            <person name="Tsai W.C."/>
            <person name="Van de Peer Y."/>
            <person name="Liu Z.J."/>
        </authorList>
    </citation>
    <scope>NUCLEOTIDE SEQUENCE [LARGE SCALE GENOMIC DNA]</scope>
    <source>
        <strain evidence="4">Lor287</strain>
    </source>
</reference>
<feature type="repeat" description="PPR" evidence="2">
    <location>
        <begin position="299"/>
        <end position="333"/>
    </location>
</feature>
<evidence type="ECO:0000313" key="4">
    <source>
        <dbReference type="EMBL" id="KAK8946886.1"/>
    </source>
</evidence>
<organism evidence="4 5">
    <name type="scientific">Platanthera zijinensis</name>
    <dbReference type="NCBI Taxonomy" id="2320716"/>
    <lineage>
        <taxon>Eukaryota</taxon>
        <taxon>Viridiplantae</taxon>
        <taxon>Streptophyta</taxon>
        <taxon>Embryophyta</taxon>
        <taxon>Tracheophyta</taxon>
        <taxon>Spermatophyta</taxon>
        <taxon>Magnoliopsida</taxon>
        <taxon>Liliopsida</taxon>
        <taxon>Asparagales</taxon>
        <taxon>Orchidaceae</taxon>
        <taxon>Orchidoideae</taxon>
        <taxon>Orchideae</taxon>
        <taxon>Orchidinae</taxon>
        <taxon>Platanthera</taxon>
    </lineage>
</organism>
<feature type="repeat" description="PPR" evidence="2">
    <location>
        <begin position="339"/>
        <end position="373"/>
    </location>
</feature>
<dbReference type="Pfam" id="PF01535">
    <property type="entry name" value="PPR"/>
    <property type="match status" value="4"/>
</dbReference>
<keyword evidence="1" id="KW-0677">Repeat</keyword>
<evidence type="ECO:0000256" key="2">
    <source>
        <dbReference type="PROSITE-ProRule" id="PRU00708"/>
    </source>
</evidence>
<dbReference type="PROSITE" id="PS51375">
    <property type="entry name" value="PPR"/>
    <property type="match status" value="7"/>
</dbReference>
<proteinExistence type="predicted"/>
<comment type="caution">
    <text evidence="4">The sequence shown here is derived from an EMBL/GenBank/DDBJ whole genome shotgun (WGS) entry which is preliminary data.</text>
</comment>
<feature type="region of interest" description="Disordered" evidence="3">
    <location>
        <begin position="47"/>
        <end position="81"/>
    </location>
</feature>
<gene>
    <name evidence="4" type="primary">GRP23</name>
    <name evidence="4" type="ORF">KSP39_PZI006610</name>
</gene>
<feature type="compositionally biased region" description="Basic and acidic residues" evidence="3">
    <location>
        <begin position="53"/>
        <end position="70"/>
    </location>
</feature>
<dbReference type="EMBL" id="JBBWWQ010000005">
    <property type="protein sequence ID" value="KAK8946886.1"/>
    <property type="molecule type" value="Genomic_DNA"/>
</dbReference>
<dbReference type="Proteomes" id="UP001418222">
    <property type="component" value="Unassembled WGS sequence"/>
</dbReference>
<dbReference type="AlphaFoldDB" id="A0AAP0BS59"/>
<dbReference type="InterPro" id="IPR052308">
    <property type="entry name" value="PPR_domain-containing"/>
</dbReference>